<feature type="transmembrane region" description="Helical" evidence="1">
    <location>
        <begin position="180"/>
        <end position="202"/>
    </location>
</feature>
<proteinExistence type="predicted"/>
<feature type="transmembrane region" description="Helical" evidence="1">
    <location>
        <begin position="129"/>
        <end position="151"/>
    </location>
</feature>
<dbReference type="Pfam" id="PF22564">
    <property type="entry name" value="HAAS"/>
    <property type="match status" value="1"/>
</dbReference>
<accession>A0ABU1FJJ3</accession>
<dbReference type="Proteomes" id="UP001260072">
    <property type="component" value="Unassembled WGS sequence"/>
</dbReference>
<keyword evidence="1" id="KW-0812">Transmembrane</keyword>
<sequence length="333" mass="36086">MTTPTATLTDRYVAAAARHLPETQRDEFARELRERIADEMDARLAASANGAPTTAADAEDAVLRELGDPAALAAAYVDRPLQLIGPRYFLAWKRLLTLLYAIVLPITAAAVLLAQLLSGAGPGEIAAEVVGVVLALVVHLAFWVTLVFAILERTPGTKAVERWTPDQLPEIRDEGRAGRLGDLIASLVFLGLFAVVIVWQQVRPPSFGGPGQEIPVLDPALWSFWLPYFLVLIVLEMLFAVAIYLWGWNWPLAIANLVLNVAFTVPALWLLATEQLFNPALLDVIGWPWGEAGAVTTTVLVFVFVGIAVWDVIDGVVKTVRGRGGSALTLGRI</sequence>
<organism evidence="2 3">
    <name type="scientific">Agromyces indicus</name>
    <dbReference type="NCBI Taxonomy" id="758919"/>
    <lineage>
        <taxon>Bacteria</taxon>
        <taxon>Bacillati</taxon>
        <taxon>Actinomycetota</taxon>
        <taxon>Actinomycetes</taxon>
        <taxon>Micrococcales</taxon>
        <taxon>Microbacteriaceae</taxon>
        <taxon>Agromyces</taxon>
    </lineage>
</organism>
<evidence type="ECO:0000256" key="1">
    <source>
        <dbReference type="SAM" id="Phobius"/>
    </source>
</evidence>
<protein>
    <submittedName>
        <fullName evidence="2">Uncharacterized protein</fullName>
    </submittedName>
</protein>
<evidence type="ECO:0000313" key="2">
    <source>
        <dbReference type="EMBL" id="MDR5691626.1"/>
    </source>
</evidence>
<feature type="transmembrane region" description="Helical" evidence="1">
    <location>
        <begin position="95"/>
        <end position="117"/>
    </location>
</feature>
<feature type="transmembrane region" description="Helical" evidence="1">
    <location>
        <begin position="292"/>
        <end position="313"/>
    </location>
</feature>
<keyword evidence="3" id="KW-1185">Reference proteome</keyword>
<comment type="caution">
    <text evidence="2">The sequence shown here is derived from an EMBL/GenBank/DDBJ whole genome shotgun (WGS) entry which is preliminary data.</text>
</comment>
<dbReference type="RefSeq" id="WP_310520229.1">
    <property type="nucleotide sequence ID" value="NZ_BAABBS010000003.1"/>
</dbReference>
<dbReference type="EMBL" id="JAVKGS010000001">
    <property type="protein sequence ID" value="MDR5691626.1"/>
    <property type="molecule type" value="Genomic_DNA"/>
</dbReference>
<name>A0ABU1FJJ3_9MICO</name>
<evidence type="ECO:0000313" key="3">
    <source>
        <dbReference type="Proteomes" id="UP001260072"/>
    </source>
</evidence>
<reference evidence="3" key="1">
    <citation type="submission" date="2023-07" db="EMBL/GenBank/DDBJ databases">
        <title>Description of three actinobacteria isolated from air of manufacturing shop in a pharmaceutical factory.</title>
        <authorList>
            <person name="Zhang D.-F."/>
        </authorList>
    </citation>
    <scope>NUCLEOTIDE SEQUENCE [LARGE SCALE GENOMIC DNA]</scope>
    <source>
        <strain evidence="3">CCTCC AB 2011122</strain>
    </source>
</reference>
<feature type="transmembrane region" description="Helical" evidence="1">
    <location>
        <begin position="253"/>
        <end position="272"/>
    </location>
</feature>
<gene>
    <name evidence="2" type="ORF">RH861_06060</name>
</gene>
<keyword evidence="1" id="KW-1133">Transmembrane helix</keyword>
<feature type="transmembrane region" description="Helical" evidence="1">
    <location>
        <begin position="222"/>
        <end position="246"/>
    </location>
</feature>
<keyword evidence="1" id="KW-0472">Membrane</keyword>